<comment type="function">
    <text evidence="8">Catalyzes the hydrolysis of complex carboxylic polyesters found in the cell wall of plants. Degrades cutin, a macromolecule that forms the structure of the plant cuticle.</text>
</comment>
<dbReference type="KEGG" id="mgi:Mflv_3177"/>
<comment type="subcellular location">
    <subcellularLocation>
        <location evidence="1 8">Secreted</location>
    </subcellularLocation>
</comment>
<evidence type="ECO:0000256" key="1">
    <source>
        <dbReference type="ARBA" id="ARBA00004613"/>
    </source>
</evidence>
<dbReference type="EC" id="3.1.1.-" evidence="8"/>
<gene>
    <name evidence="9" type="ordered locus">Mflv_3177</name>
</gene>
<sequence>MIFGTRFVGRMAVASVLAIAALPVIVPTAGSQSCPDIDVVFARGTAESPGVGGVGQRFVDSLRAQAFPRTVGVHGVNYPASDNFTGGTVFKLNIVEGVRDEANHVRGVVSVCPNTKLVLGGYSQGAVVTALATSGVVPTGIARGAAPLPLPAGVADNVAAVVLFGTPAGWSATKYGAADIDVGPAYASKALEFCAPGDAVCSGTVPTQDHGPHQQYGVNGMADRAATFAMGRLAELKPESPAS</sequence>
<keyword evidence="3 8" id="KW-0719">Serine esterase</keyword>
<feature type="chain" id="PRO_5039757634" description="Cutinase" evidence="8">
    <location>
        <begin position="21"/>
        <end position="243"/>
    </location>
</feature>
<evidence type="ECO:0000256" key="3">
    <source>
        <dbReference type="ARBA" id="ARBA00022487"/>
    </source>
</evidence>
<dbReference type="PROSITE" id="PS00155">
    <property type="entry name" value="CUTINASE_1"/>
    <property type="match status" value="1"/>
</dbReference>
<protein>
    <recommendedName>
        <fullName evidence="8">Cutinase</fullName>
        <ecNumber evidence="8">3.1.1.-</ecNumber>
    </recommendedName>
</protein>
<keyword evidence="4 8" id="KW-0964">Secreted</keyword>
<evidence type="ECO:0000313" key="9">
    <source>
        <dbReference type="EMBL" id="ABP45654.1"/>
    </source>
</evidence>
<dbReference type="GO" id="GO:0005576">
    <property type="term" value="C:extracellular region"/>
    <property type="evidence" value="ECO:0007669"/>
    <property type="project" value="UniProtKB-SubCell"/>
</dbReference>
<dbReference type="PANTHER" id="PTHR33630">
    <property type="entry name" value="CUTINASE RV1984C-RELATED-RELATED"/>
    <property type="match status" value="1"/>
</dbReference>
<dbReference type="PROSITE" id="PS51257">
    <property type="entry name" value="PROKAR_LIPOPROTEIN"/>
    <property type="match status" value="1"/>
</dbReference>
<dbReference type="InterPro" id="IPR029058">
    <property type="entry name" value="AB_hydrolase_fold"/>
</dbReference>
<accession>A4TAW0</accession>
<dbReference type="InterPro" id="IPR043580">
    <property type="entry name" value="CUTINASE_1"/>
</dbReference>
<dbReference type="Pfam" id="PF01083">
    <property type="entry name" value="Cutinase"/>
    <property type="match status" value="1"/>
</dbReference>
<dbReference type="PANTHER" id="PTHR33630:SF9">
    <property type="entry name" value="CUTINASE 4"/>
    <property type="match status" value="1"/>
</dbReference>
<dbReference type="eggNOG" id="ENOG5030PZC">
    <property type="taxonomic scope" value="Bacteria"/>
</dbReference>
<dbReference type="STRING" id="350054.Mflv_3177"/>
<evidence type="ECO:0000256" key="2">
    <source>
        <dbReference type="ARBA" id="ARBA00007534"/>
    </source>
</evidence>
<dbReference type="SUPFAM" id="SSF53474">
    <property type="entry name" value="alpha/beta-Hydrolases"/>
    <property type="match status" value="1"/>
</dbReference>
<dbReference type="HOGENOM" id="CLU_040058_3_0_11"/>
<reference evidence="9" key="2">
    <citation type="journal article" date="2013" name="PLoS ONE">
        <title>A Gene Expression Study of the Activities of Aromatic Ring-Cleavage Dioxygenases in Mycobacterium gilvum PYR-GCK to Changes in Salinity and pH during Pyrene Degradation.</title>
        <authorList>
            <person name="Badejo A.C."/>
            <person name="Badejo A.O."/>
            <person name="Shin K.H."/>
            <person name="Chai Y.G."/>
        </authorList>
    </citation>
    <scope>NUCLEOTIDE SEQUENCE [LARGE SCALE GENOMIC DNA]</scope>
    <source>
        <strain evidence="9">PYR-GCK</strain>
    </source>
</reference>
<keyword evidence="6 8" id="KW-0378">Hydrolase</keyword>
<reference evidence="9" key="1">
    <citation type="submission" date="2007-04" db="EMBL/GenBank/DDBJ databases">
        <authorList>
            <consortium name="US DOE Joint Genome Institute"/>
            <person name="Copeland A."/>
            <person name="Lucas S."/>
            <person name="Lapidus A."/>
            <person name="Barry K."/>
            <person name="Detter J.C."/>
            <person name="Glavina del Rio T."/>
            <person name="Hammon N."/>
            <person name="Israni S."/>
            <person name="Dalin E."/>
            <person name="Tice H."/>
            <person name="Pitluck S."/>
            <person name="Chain P."/>
            <person name="Malfatti S."/>
            <person name="Shin M."/>
            <person name="Vergez L."/>
            <person name="Schmutz J."/>
            <person name="Larimer F."/>
            <person name="Land M."/>
            <person name="Hauser L."/>
            <person name="Kyrpides N."/>
            <person name="Mikhailova N."/>
            <person name="Miller C."/>
            <person name="Richardson P."/>
        </authorList>
    </citation>
    <scope>NUCLEOTIDE SEQUENCE</scope>
    <source>
        <strain evidence="9">PYR-GCK</strain>
    </source>
</reference>
<evidence type="ECO:0000256" key="7">
    <source>
        <dbReference type="ARBA" id="ARBA00023157"/>
    </source>
</evidence>
<keyword evidence="5 8" id="KW-0732">Signal</keyword>
<dbReference type="Gene3D" id="3.40.50.1820">
    <property type="entry name" value="alpha/beta hydrolase"/>
    <property type="match status" value="1"/>
</dbReference>
<evidence type="ECO:0000256" key="8">
    <source>
        <dbReference type="RuleBase" id="RU361263"/>
    </source>
</evidence>
<feature type="signal peptide" evidence="8">
    <location>
        <begin position="1"/>
        <end position="20"/>
    </location>
</feature>
<organism evidence="9">
    <name type="scientific">Mycolicibacterium gilvum (strain PYR-GCK)</name>
    <name type="common">Mycobacterium gilvum (strain PYR-GCK)</name>
    <dbReference type="NCBI Taxonomy" id="350054"/>
    <lineage>
        <taxon>Bacteria</taxon>
        <taxon>Bacillati</taxon>
        <taxon>Actinomycetota</taxon>
        <taxon>Actinomycetes</taxon>
        <taxon>Mycobacteriales</taxon>
        <taxon>Mycobacteriaceae</taxon>
        <taxon>Mycolicibacterium</taxon>
    </lineage>
</organism>
<dbReference type="EMBL" id="CP000656">
    <property type="protein sequence ID" value="ABP45654.1"/>
    <property type="molecule type" value="Genomic_DNA"/>
</dbReference>
<evidence type="ECO:0000256" key="6">
    <source>
        <dbReference type="ARBA" id="ARBA00022801"/>
    </source>
</evidence>
<dbReference type="InterPro" id="IPR000675">
    <property type="entry name" value="Cutinase/axe"/>
</dbReference>
<comment type="similarity">
    <text evidence="2 8">Belongs to the cutinase family.</text>
</comment>
<name>A4TAW0_MYCGI</name>
<dbReference type="GO" id="GO:0052689">
    <property type="term" value="F:carboxylic ester hydrolase activity"/>
    <property type="evidence" value="ECO:0007669"/>
    <property type="project" value="UniProtKB-KW"/>
</dbReference>
<dbReference type="SMART" id="SM01110">
    <property type="entry name" value="Cutinase"/>
    <property type="match status" value="1"/>
</dbReference>
<evidence type="ECO:0000256" key="5">
    <source>
        <dbReference type="ARBA" id="ARBA00022729"/>
    </source>
</evidence>
<dbReference type="AlphaFoldDB" id="A4TAW0"/>
<evidence type="ECO:0000256" key="4">
    <source>
        <dbReference type="ARBA" id="ARBA00022525"/>
    </source>
</evidence>
<dbReference type="ESTHER" id="mycgi-a4taw0">
    <property type="family name" value="Cutinase"/>
</dbReference>
<keyword evidence="7" id="KW-1015">Disulfide bond</keyword>
<proteinExistence type="inferred from homology"/>